<dbReference type="CDD" id="cd00801">
    <property type="entry name" value="INT_P4_C"/>
    <property type="match status" value="1"/>
</dbReference>
<feature type="domain" description="Tyr recombinase" evidence="6">
    <location>
        <begin position="201"/>
        <end position="379"/>
    </location>
</feature>
<sequence>MALSDTKLRSLHGKPYTGSPELSDGDGLGVRISPLGAMAFQFRYRWEGKAQRISLGKYPAMGLKDARALVGELRLLYDKGINPRTHFDTKHASSDLTVGDCLEHWMNGYVRTQLRTNTINLYEAVVVKHMKDSFKGRSVSSISVKDWIGFFGAQEKEGQKRARMMFIQAKSAFSWCLRRQLIDRCEMMRIEPKDVGQRSETGERVLTFNELAQIWIAIEKTRASPANKYLHQLVMLWGCRLSELRLSLKQEFDLTDLIWTVPKEHSKMGNIIRRPIFSQAQPIIERLMDAYDNVMFPGHDINQPISIAAANRYIGRIRDEMDGMGYWRAHDFRRTVVTRLSEEGVAPHVTEKMMGHDLGGVMAVYNKHDWLDEQRRGYEIFADKLLWHIKNVK</sequence>
<dbReference type="Gene3D" id="3.30.160.390">
    <property type="entry name" value="Integrase, DNA-binding domain"/>
    <property type="match status" value="1"/>
</dbReference>
<dbReference type="PANTHER" id="PTHR30629:SF2">
    <property type="entry name" value="PROPHAGE INTEGRASE INTS-RELATED"/>
    <property type="match status" value="1"/>
</dbReference>
<keyword evidence="8" id="KW-1185">Reference proteome</keyword>
<evidence type="ECO:0000313" key="7">
    <source>
        <dbReference type="EMBL" id="MBF7978063.1"/>
    </source>
</evidence>
<dbReference type="Pfam" id="PF00589">
    <property type="entry name" value="Phage_integrase"/>
    <property type="match status" value="1"/>
</dbReference>
<dbReference type="InterPro" id="IPR011010">
    <property type="entry name" value="DNA_brk_join_enz"/>
</dbReference>
<evidence type="ECO:0000256" key="4">
    <source>
        <dbReference type="ARBA" id="ARBA00023172"/>
    </source>
</evidence>
<dbReference type="Proteomes" id="UP000636811">
    <property type="component" value="Unassembled WGS sequence"/>
</dbReference>
<evidence type="ECO:0000256" key="2">
    <source>
        <dbReference type="ARBA" id="ARBA00022908"/>
    </source>
</evidence>
<comment type="caution">
    <text evidence="7">The sequence shown here is derived from an EMBL/GenBank/DDBJ whole genome shotgun (WGS) entry which is preliminary data.</text>
</comment>
<keyword evidence="2" id="KW-0229">DNA integration</keyword>
<feature type="region of interest" description="Disordered" evidence="5">
    <location>
        <begin position="1"/>
        <end position="23"/>
    </location>
</feature>
<evidence type="ECO:0000259" key="6">
    <source>
        <dbReference type="PROSITE" id="PS51898"/>
    </source>
</evidence>
<name>A0ABS0E1K0_9GAMM</name>
<proteinExistence type="inferred from homology"/>
<evidence type="ECO:0000256" key="1">
    <source>
        <dbReference type="ARBA" id="ARBA00008857"/>
    </source>
</evidence>
<dbReference type="Gene3D" id="1.10.443.10">
    <property type="entry name" value="Intergrase catalytic core"/>
    <property type="match status" value="1"/>
</dbReference>
<dbReference type="Pfam" id="PF13356">
    <property type="entry name" value="Arm-DNA-bind_3"/>
    <property type="match status" value="1"/>
</dbReference>
<dbReference type="InterPro" id="IPR002104">
    <property type="entry name" value="Integrase_catalytic"/>
</dbReference>
<evidence type="ECO:0000256" key="5">
    <source>
        <dbReference type="SAM" id="MobiDB-lite"/>
    </source>
</evidence>
<dbReference type="InterPro" id="IPR050808">
    <property type="entry name" value="Phage_Integrase"/>
</dbReference>
<gene>
    <name evidence="7" type="ORF">IV433_01415</name>
</gene>
<dbReference type="PANTHER" id="PTHR30629">
    <property type="entry name" value="PROPHAGE INTEGRASE"/>
    <property type="match status" value="1"/>
</dbReference>
<dbReference type="PROSITE" id="PS51898">
    <property type="entry name" value="TYR_RECOMBINASE"/>
    <property type="match status" value="1"/>
</dbReference>
<keyword evidence="3" id="KW-0238">DNA-binding</keyword>
<accession>A0ABS0E1K0</accession>
<dbReference type="SUPFAM" id="SSF56349">
    <property type="entry name" value="DNA breaking-rejoining enzymes"/>
    <property type="match status" value="1"/>
</dbReference>
<dbReference type="RefSeq" id="WP_195812742.1">
    <property type="nucleotide sequence ID" value="NZ_JADOBI010000001.1"/>
</dbReference>
<evidence type="ECO:0000256" key="3">
    <source>
        <dbReference type="ARBA" id="ARBA00023125"/>
    </source>
</evidence>
<dbReference type="InterPro" id="IPR025166">
    <property type="entry name" value="Integrase_DNA_bind_dom"/>
</dbReference>
<reference evidence="7 8" key="1">
    <citation type="submission" date="2020-11" db="EMBL/GenBank/DDBJ databases">
        <title>Taxonomic investigation of Rahnella strains.</title>
        <authorList>
            <person name="Lee S.D."/>
        </authorList>
    </citation>
    <scope>NUCLEOTIDE SEQUENCE [LARGE SCALE GENOMIC DNA]</scope>
    <source>
        <strain evidence="7 8">SAP-17</strain>
    </source>
</reference>
<comment type="similarity">
    <text evidence="1">Belongs to the 'phage' integrase family.</text>
</comment>
<dbReference type="EMBL" id="JADOBI010000001">
    <property type="protein sequence ID" value="MBF7978063.1"/>
    <property type="molecule type" value="Genomic_DNA"/>
</dbReference>
<dbReference type="Gene3D" id="1.10.150.130">
    <property type="match status" value="1"/>
</dbReference>
<dbReference type="InterPro" id="IPR013762">
    <property type="entry name" value="Integrase-like_cat_sf"/>
</dbReference>
<keyword evidence="4" id="KW-0233">DNA recombination</keyword>
<dbReference type="InterPro" id="IPR010998">
    <property type="entry name" value="Integrase_recombinase_N"/>
</dbReference>
<protein>
    <submittedName>
        <fullName evidence="7">Site-specific integrase</fullName>
    </submittedName>
</protein>
<organism evidence="7 8">
    <name type="scientific">Rahnella laticis</name>
    <dbReference type="NCBI Taxonomy" id="2787622"/>
    <lineage>
        <taxon>Bacteria</taxon>
        <taxon>Pseudomonadati</taxon>
        <taxon>Pseudomonadota</taxon>
        <taxon>Gammaproteobacteria</taxon>
        <taxon>Enterobacterales</taxon>
        <taxon>Yersiniaceae</taxon>
        <taxon>Rahnella</taxon>
    </lineage>
</organism>
<evidence type="ECO:0000313" key="8">
    <source>
        <dbReference type="Proteomes" id="UP000636811"/>
    </source>
</evidence>
<dbReference type="InterPro" id="IPR038488">
    <property type="entry name" value="Integrase_DNA-bd_sf"/>
</dbReference>